<dbReference type="PANTHER" id="PTHR43176">
    <property type="entry name" value="3-HYDROXYISOBUTYRYL-COA HYDROLASE-RELATED"/>
    <property type="match status" value="1"/>
</dbReference>
<sequence length="348" mass="37185">MDATDFIHFERRGLAGIVTLDRPAALNALSHAIVRALARRLTEWAADPQVETVVVRGRGRAFCAGGDIRAVYEAGRQGPPAIDFFRDEYRLNAAVKHFPKPYVALVHGYVMGGGAGISIHGRYRVFAADAVFSMPETGIGFFPDIGGSHFLSRMPASTGVYCALAAARLGRGDCLHTGIATHAAPADRFDAIVDALAGEADVEAVLAHFTEPAPPPETLGAVDPVVAEVFGTGGVETILARLDQVDAPHAAFAARAAAAIRTKSPTSLRIALRQVRAAAALDFDDCIRLDFRIVNEILSGHDFYEGVRAALVDRDGVPHWRPATLPAVDERAVERHFLPPRGGDLVFA</sequence>
<dbReference type="InterPro" id="IPR032259">
    <property type="entry name" value="HIBYL-CoA-H"/>
</dbReference>
<dbReference type="SUPFAM" id="SSF52096">
    <property type="entry name" value="ClpP/crotonase"/>
    <property type="match status" value="1"/>
</dbReference>
<evidence type="ECO:0000313" key="5">
    <source>
        <dbReference type="EMBL" id="MBB5754745.1"/>
    </source>
</evidence>
<dbReference type="EMBL" id="JACHOO010000010">
    <property type="protein sequence ID" value="MBB5754745.1"/>
    <property type="molecule type" value="Genomic_DNA"/>
</dbReference>
<evidence type="ECO:0000259" key="4">
    <source>
        <dbReference type="Pfam" id="PF16113"/>
    </source>
</evidence>
<dbReference type="PANTHER" id="PTHR43176:SF3">
    <property type="entry name" value="3-HYDROXYISOBUTYRYL-COA HYDROLASE, MITOCHONDRIAL"/>
    <property type="match status" value="1"/>
</dbReference>
<protein>
    <recommendedName>
        <fullName evidence="2">3-hydroxyisobutyryl-CoA hydrolase</fullName>
        <ecNumber evidence="2">3.1.2.4</ecNumber>
    </recommendedName>
</protein>
<comment type="catalytic activity">
    <reaction evidence="1">
        <text>3-hydroxy-2-methylpropanoyl-CoA + H2O = 3-hydroxy-2-methylpropanoate + CoA + H(+)</text>
        <dbReference type="Rhea" id="RHEA:20888"/>
        <dbReference type="ChEBI" id="CHEBI:11805"/>
        <dbReference type="ChEBI" id="CHEBI:15377"/>
        <dbReference type="ChEBI" id="CHEBI:15378"/>
        <dbReference type="ChEBI" id="CHEBI:57287"/>
        <dbReference type="ChEBI" id="CHEBI:57340"/>
        <dbReference type="EC" id="3.1.2.4"/>
    </reaction>
</comment>
<evidence type="ECO:0000256" key="1">
    <source>
        <dbReference type="ARBA" id="ARBA00001709"/>
    </source>
</evidence>
<dbReference type="EC" id="3.1.2.4" evidence="2"/>
<proteinExistence type="predicted"/>
<dbReference type="NCBIfam" id="NF004127">
    <property type="entry name" value="PRK05617.1"/>
    <property type="match status" value="1"/>
</dbReference>
<organism evidence="5 6">
    <name type="scientific">Prosthecomicrobium pneumaticum</name>
    <dbReference type="NCBI Taxonomy" id="81895"/>
    <lineage>
        <taxon>Bacteria</taxon>
        <taxon>Pseudomonadati</taxon>
        <taxon>Pseudomonadota</taxon>
        <taxon>Alphaproteobacteria</taxon>
        <taxon>Hyphomicrobiales</taxon>
        <taxon>Kaistiaceae</taxon>
        <taxon>Prosthecomicrobium</taxon>
    </lineage>
</organism>
<dbReference type="AlphaFoldDB" id="A0A7W9L3P1"/>
<keyword evidence="5" id="KW-0456">Lyase</keyword>
<dbReference type="InterPro" id="IPR045004">
    <property type="entry name" value="ECH_dom"/>
</dbReference>
<evidence type="ECO:0000256" key="3">
    <source>
        <dbReference type="ARBA" id="ARBA00022801"/>
    </source>
</evidence>
<accession>A0A7W9L3P1</accession>
<name>A0A7W9L3P1_9HYPH</name>
<dbReference type="GO" id="GO:0016829">
    <property type="term" value="F:lyase activity"/>
    <property type="evidence" value="ECO:0007669"/>
    <property type="project" value="UniProtKB-KW"/>
</dbReference>
<comment type="caution">
    <text evidence="5">The sequence shown here is derived from an EMBL/GenBank/DDBJ whole genome shotgun (WGS) entry which is preliminary data.</text>
</comment>
<dbReference type="Gene3D" id="3.90.226.10">
    <property type="entry name" value="2-enoyl-CoA Hydratase, Chain A, domain 1"/>
    <property type="match status" value="1"/>
</dbReference>
<dbReference type="GO" id="GO:0003860">
    <property type="term" value="F:3-hydroxyisobutyryl-CoA hydrolase activity"/>
    <property type="evidence" value="ECO:0007669"/>
    <property type="project" value="UniProtKB-EC"/>
</dbReference>
<evidence type="ECO:0000256" key="2">
    <source>
        <dbReference type="ARBA" id="ARBA00011915"/>
    </source>
</evidence>
<dbReference type="InterPro" id="IPR029045">
    <property type="entry name" value="ClpP/crotonase-like_dom_sf"/>
</dbReference>
<gene>
    <name evidence="5" type="ORF">GGQ63_003837</name>
</gene>
<dbReference type="Pfam" id="PF16113">
    <property type="entry name" value="ECH_2"/>
    <property type="match status" value="1"/>
</dbReference>
<dbReference type="GO" id="GO:0006574">
    <property type="term" value="P:L-valine catabolic process"/>
    <property type="evidence" value="ECO:0007669"/>
    <property type="project" value="TreeGrafter"/>
</dbReference>
<reference evidence="5 6" key="1">
    <citation type="submission" date="2020-08" db="EMBL/GenBank/DDBJ databases">
        <title>Genomic Encyclopedia of Type Strains, Phase IV (KMG-IV): sequencing the most valuable type-strain genomes for metagenomic binning, comparative biology and taxonomic classification.</title>
        <authorList>
            <person name="Goeker M."/>
        </authorList>
    </citation>
    <scope>NUCLEOTIDE SEQUENCE [LARGE SCALE GENOMIC DNA]</scope>
    <source>
        <strain evidence="5 6">DSM 16268</strain>
    </source>
</reference>
<feature type="domain" description="Enoyl-CoA hydratase/isomerase" evidence="4">
    <location>
        <begin position="16"/>
        <end position="337"/>
    </location>
</feature>
<dbReference type="CDD" id="cd06558">
    <property type="entry name" value="crotonase-like"/>
    <property type="match status" value="1"/>
</dbReference>
<dbReference type="Proteomes" id="UP000523821">
    <property type="component" value="Unassembled WGS sequence"/>
</dbReference>
<keyword evidence="3" id="KW-0378">Hydrolase</keyword>
<keyword evidence="6" id="KW-1185">Reference proteome</keyword>
<dbReference type="RefSeq" id="WP_183858184.1">
    <property type="nucleotide sequence ID" value="NZ_JACHOO010000010.1"/>
</dbReference>
<evidence type="ECO:0000313" key="6">
    <source>
        <dbReference type="Proteomes" id="UP000523821"/>
    </source>
</evidence>